<gene>
    <name evidence="2" type="ORF">FGIG_10570</name>
</gene>
<comment type="caution">
    <text evidence="2">The sequence shown here is derived from an EMBL/GenBank/DDBJ whole genome shotgun (WGS) entry which is preliminary data.</text>
</comment>
<dbReference type="STRING" id="46835.A0A504YKT5"/>
<accession>A0A504YKT5</accession>
<dbReference type="EMBL" id="SUNJ01006830">
    <property type="protein sequence ID" value="TPP62442.1"/>
    <property type="molecule type" value="Genomic_DNA"/>
</dbReference>
<feature type="region of interest" description="Disordered" evidence="1">
    <location>
        <begin position="32"/>
        <end position="56"/>
    </location>
</feature>
<evidence type="ECO:0000256" key="1">
    <source>
        <dbReference type="SAM" id="MobiDB-lite"/>
    </source>
</evidence>
<evidence type="ECO:0000313" key="3">
    <source>
        <dbReference type="Proteomes" id="UP000316759"/>
    </source>
</evidence>
<dbReference type="AlphaFoldDB" id="A0A504YKT5"/>
<name>A0A504YKT5_FASGI</name>
<organism evidence="2 3">
    <name type="scientific">Fasciola gigantica</name>
    <name type="common">Giant liver fluke</name>
    <dbReference type="NCBI Taxonomy" id="46835"/>
    <lineage>
        <taxon>Eukaryota</taxon>
        <taxon>Metazoa</taxon>
        <taxon>Spiralia</taxon>
        <taxon>Lophotrochozoa</taxon>
        <taxon>Platyhelminthes</taxon>
        <taxon>Trematoda</taxon>
        <taxon>Digenea</taxon>
        <taxon>Plagiorchiida</taxon>
        <taxon>Echinostomata</taxon>
        <taxon>Echinostomatoidea</taxon>
        <taxon>Fasciolidae</taxon>
        <taxon>Fasciola</taxon>
    </lineage>
</organism>
<sequence length="82" mass="9487">MESLQTVGQVPPVAVLKTTETELDPTLLVRSRGETPGEKQQRKLAVKQYRQERRKVRKVNRANFRAEHERQIKSQGKTLTMT</sequence>
<reference evidence="2 3" key="1">
    <citation type="submission" date="2019-04" db="EMBL/GenBank/DDBJ databases">
        <title>Annotation for the trematode Fasciola gigantica.</title>
        <authorList>
            <person name="Choi Y.-J."/>
        </authorList>
    </citation>
    <scope>NUCLEOTIDE SEQUENCE [LARGE SCALE GENOMIC DNA]</scope>
    <source>
        <strain evidence="2">Uganda_cow_1</strain>
    </source>
</reference>
<dbReference type="Proteomes" id="UP000316759">
    <property type="component" value="Unassembled WGS sequence"/>
</dbReference>
<keyword evidence="3" id="KW-1185">Reference proteome</keyword>
<proteinExistence type="predicted"/>
<feature type="compositionally biased region" description="Basic and acidic residues" evidence="1">
    <location>
        <begin position="32"/>
        <end position="41"/>
    </location>
</feature>
<protein>
    <submittedName>
        <fullName evidence="2">Uncharacterized protein</fullName>
    </submittedName>
</protein>
<dbReference type="OrthoDB" id="5852896at2759"/>
<evidence type="ECO:0000313" key="2">
    <source>
        <dbReference type="EMBL" id="TPP62442.1"/>
    </source>
</evidence>